<dbReference type="CDD" id="cd01822">
    <property type="entry name" value="Lysophospholipase_L1_like"/>
    <property type="match status" value="1"/>
</dbReference>
<dbReference type="PATRIC" id="fig|400092.3.peg.4003"/>
<dbReference type="Pfam" id="PF13472">
    <property type="entry name" value="Lipase_GDSL_2"/>
    <property type="match status" value="1"/>
</dbReference>
<dbReference type="Proteomes" id="UP000033109">
    <property type="component" value="Chromosome"/>
</dbReference>
<evidence type="ECO:0000259" key="1">
    <source>
        <dbReference type="Pfam" id="PF13472"/>
    </source>
</evidence>
<dbReference type="PROSITE" id="PS51257">
    <property type="entry name" value="PROKAR_LIPOPROTEIN"/>
    <property type="match status" value="1"/>
</dbReference>
<proteinExistence type="predicted"/>
<dbReference type="HOGENOM" id="CLU_051180_1_0_10"/>
<feature type="domain" description="SGNH hydrolase-type esterase" evidence="1">
    <location>
        <begin position="57"/>
        <end position="222"/>
    </location>
</feature>
<keyword evidence="3" id="KW-1185">Reference proteome</keyword>
<sequence>MTIKNQFLTLGIAVLAALSGCGDTATNQKINQEQEARSTDRNSKKPAAEAETKTILFFGNSLTAGYGLDDPGLAFPALIQQRIDSLDLPYRAINAGLSGETTAGGKNRIDWLLNKQPVDVFVLELGANDGLRGIDPEETYSNLKTIIEKVRAKNPKVEIVLAGMQVPPSMGQEYSQKFREVFTRVAEEENVALIPFLLEGVGGEPKLNQADGVHPTEEGQKILAKNVWQVLEPILEEQAGV</sequence>
<evidence type="ECO:0000313" key="2">
    <source>
        <dbReference type="EMBL" id="AKD04687.1"/>
    </source>
</evidence>
<gene>
    <name evidence="2" type="ORF">PKOR_18275</name>
</gene>
<dbReference type="RefSeq" id="WP_046312563.1">
    <property type="nucleotide sequence ID" value="NZ_CBCSCY010000008.1"/>
</dbReference>
<dbReference type="GO" id="GO:0004622">
    <property type="term" value="F:phosphatidylcholine lysophospholipase activity"/>
    <property type="evidence" value="ECO:0007669"/>
    <property type="project" value="TreeGrafter"/>
</dbReference>
<dbReference type="EMBL" id="CP009621">
    <property type="protein sequence ID" value="AKD04687.1"/>
    <property type="molecule type" value="Genomic_DNA"/>
</dbReference>
<dbReference type="Gene3D" id="3.40.50.1110">
    <property type="entry name" value="SGNH hydrolase"/>
    <property type="match status" value="1"/>
</dbReference>
<dbReference type="PANTHER" id="PTHR30383">
    <property type="entry name" value="THIOESTERASE 1/PROTEASE 1/LYSOPHOSPHOLIPASE L1"/>
    <property type="match status" value="1"/>
</dbReference>
<organism evidence="2 3">
    <name type="scientific">Pontibacter korlensis</name>
    <dbReference type="NCBI Taxonomy" id="400092"/>
    <lineage>
        <taxon>Bacteria</taxon>
        <taxon>Pseudomonadati</taxon>
        <taxon>Bacteroidota</taxon>
        <taxon>Cytophagia</taxon>
        <taxon>Cytophagales</taxon>
        <taxon>Hymenobacteraceae</taxon>
        <taxon>Pontibacter</taxon>
    </lineage>
</organism>
<dbReference type="PANTHER" id="PTHR30383:SF5">
    <property type="entry name" value="SGNH HYDROLASE-TYPE ESTERASE DOMAIN-CONTAINING PROTEIN"/>
    <property type="match status" value="1"/>
</dbReference>
<protein>
    <submittedName>
        <fullName evidence="2">GDSL family lipase</fullName>
    </submittedName>
</protein>
<dbReference type="SUPFAM" id="SSF52266">
    <property type="entry name" value="SGNH hydrolase"/>
    <property type="match status" value="1"/>
</dbReference>
<evidence type="ECO:0000313" key="3">
    <source>
        <dbReference type="Proteomes" id="UP000033109"/>
    </source>
</evidence>
<name>A0A0E3UXZ5_9BACT</name>
<reference evidence="2 3" key="1">
    <citation type="journal article" date="2015" name="Sci. Rep.">
        <title>Unraveling adaptation of Pontibacter korlensis to radiation and infertility in desert through complete genome and comparative transcriptomic analysis.</title>
        <authorList>
            <person name="Dai J."/>
            <person name="Dai W."/>
            <person name="Qiu C."/>
            <person name="Yang Z."/>
            <person name="Zhang Y."/>
            <person name="Zhou M."/>
            <person name="Zhang L."/>
            <person name="Fang C."/>
            <person name="Gao Q."/>
            <person name="Yang Q."/>
            <person name="Li X."/>
            <person name="Wang Z."/>
            <person name="Wang Z."/>
            <person name="Jia Z."/>
            <person name="Chen X."/>
        </authorList>
    </citation>
    <scope>NUCLEOTIDE SEQUENCE [LARGE SCALE GENOMIC DNA]</scope>
    <source>
        <strain evidence="2 3">X14-1T</strain>
    </source>
</reference>
<dbReference type="InterPro" id="IPR013830">
    <property type="entry name" value="SGNH_hydro"/>
</dbReference>
<dbReference type="KEGG" id="pko:PKOR_18275"/>
<dbReference type="STRING" id="400092.PKOR_18275"/>
<dbReference type="InterPro" id="IPR051532">
    <property type="entry name" value="Ester_Hydrolysis_Enzymes"/>
</dbReference>
<dbReference type="AlphaFoldDB" id="A0A0E3UXZ5"/>
<dbReference type="OrthoDB" id="9786188at2"/>
<dbReference type="InterPro" id="IPR036514">
    <property type="entry name" value="SGNH_hydro_sf"/>
</dbReference>
<accession>A0A0E3UXZ5</accession>